<evidence type="ECO:0000256" key="1">
    <source>
        <dbReference type="ARBA" id="ARBA00022801"/>
    </source>
</evidence>
<keyword evidence="2 4" id="KW-0442">Lipid degradation</keyword>
<dbReference type="VEuPathDB" id="ToxoDB:EMWEY_00030960"/>
<dbReference type="PROSITE" id="PS51635">
    <property type="entry name" value="PNPLA"/>
    <property type="match status" value="1"/>
</dbReference>
<dbReference type="InterPro" id="IPR016035">
    <property type="entry name" value="Acyl_Trfase/lysoPLipase"/>
</dbReference>
<gene>
    <name evidence="7" type="ORF">EMWEY_00030960</name>
</gene>
<feature type="short sequence motif" description="GXSXG" evidence="4">
    <location>
        <begin position="1532"/>
        <end position="1536"/>
    </location>
</feature>
<feature type="region of interest" description="Disordered" evidence="5">
    <location>
        <begin position="800"/>
        <end position="847"/>
    </location>
</feature>
<feature type="compositionally biased region" description="Low complexity" evidence="5">
    <location>
        <begin position="828"/>
        <end position="842"/>
    </location>
</feature>
<evidence type="ECO:0000259" key="6">
    <source>
        <dbReference type="PROSITE" id="PS51635"/>
    </source>
</evidence>
<dbReference type="SUPFAM" id="SSF52151">
    <property type="entry name" value="FabD/lysophospholipase-like"/>
    <property type="match status" value="1"/>
</dbReference>
<feature type="active site" description="Nucleophile" evidence="4">
    <location>
        <position position="1534"/>
    </location>
</feature>
<dbReference type="EMBL" id="HG721858">
    <property type="protein sequence ID" value="CDJ60488.1"/>
    <property type="molecule type" value="Genomic_DNA"/>
</dbReference>
<dbReference type="RefSeq" id="XP_013337138.1">
    <property type="nucleotide sequence ID" value="XM_013481684.1"/>
</dbReference>
<accession>U6MBQ5</accession>
<dbReference type="PANTHER" id="PTHR24185:SF1">
    <property type="entry name" value="CALCIUM-INDEPENDENT PHOSPHOLIPASE A2-GAMMA"/>
    <property type="match status" value="1"/>
</dbReference>
<feature type="region of interest" description="Disordered" evidence="5">
    <location>
        <begin position="1093"/>
        <end position="1135"/>
    </location>
</feature>
<feature type="short sequence motif" description="GXGXXG" evidence="4">
    <location>
        <begin position="1500"/>
        <end position="1505"/>
    </location>
</feature>
<feature type="active site" description="Proton acceptor" evidence="4">
    <location>
        <position position="1737"/>
    </location>
</feature>
<evidence type="ECO:0000256" key="2">
    <source>
        <dbReference type="ARBA" id="ARBA00022963"/>
    </source>
</evidence>
<feature type="region of interest" description="Disordered" evidence="5">
    <location>
        <begin position="968"/>
        <end position="994"/>
    </location>
</feature>
<sequence>MFGKFLIHSKSEGDLQRPCSALSYTDKIRETTASETRIRNAAWRHLASFPNGSSSSKLLKVRKAGSTRRVVFATLGSVFGSLQLHASSPHALRPLHDDGSSQQQQPLSCPWSLPASHISPVVTENAWSTRHCGLQSQHLQTGGESAEETAGAATGETEVEYAGITTRLRRTLWTCVQSMRQKKFRNILADLACCRGEPTNSPSGQVIGDPATGAAERASPTSLQEVAVHTPEIVGSETPQKPLGHIKDSSLSRTAEAAAVNGVWRVGDEENGLSPRTYHGTQDSPQQVRHNELPKPPDEEKLRYPPHKQQQTTALNNADDSAGEALTGGATGSADATAAPPSPAVAAAATAVDATSADQAQRQCLNASGSGVSEPGADAEGGPLRPLREADPEERGNGTTESPTRGSLPKQAAAETLGRPPAFGNSSEEARMNEQQQYMSVCGRGPPAATKEGWLAGPPAGGRELVALEMSVLQQLLLALKGPLQQQTVSSNALVAFLVAQKARRAAQPTACIPLPASTSGDPASNVAAATTTNSRYSSGDFAVEHLLNGGLLPSLSRILSNPTPRPFWPRWLQRGVPSSATQDKQAALQQLQQLQLNALQLLQQLATWGPNVEQQIAHHVGLLTSIRRIAAGEQWPSGPAEAATTEGKIARATGQRGGSGSDGSLPASYEAAHVGRQTVLPSERDKHYGEELQEKNQTKEGPEEGGLPQQPGPPIASSSPQQSGIPVAPPCRPRDEGSEERCGDSKTSSSAGQHIHTPTDKDAANRTGTVSPAAATTAAIDGTADAAAYSETKAKTTAEASARATEATLAAKSSPLAPSDGDAERPGATGAAATGAGSATTECRADEKATGDLLLLRAKAEGVARSLMERLEARRAERSIGAPLMLQEAPGGSHNVGSSLSMLKARVSFLFSFGKQREAEGAAQTRTSVNTSVATALPNPHRMQRQQQQWQRQPPCSVAVVSAVATTASPLGDEEGSSGTPIEDAARDKGRGGGLLGAAELEGERGKGRGGLLGVGRLFAAWAASMYTAARRKIGDVGGRSSVLQPEEQLKHKVLWMPLWLDGVGSGGLWATIAAAAGEAVAAAMKEKVARHLRQQQQQRQQQQEQEQLRENQQGTLHAQAPAKQGRPLPESETEGELLRMLENLRLGTQESGAVPQSGTWGVLGIAIIEEERTSNSRHAYGRGHYRHHAQGDMVVHDTDDGNRRSRSSSRIEHPLAGSVICEGKVIRFEPLALLTGPPICNAGVRQHGTRLLLTAAAGGQYSSQLGALKALTLLVRQETPEVLQTVAQELSTSCTSRFGGFGMRRGERSLDEGLAAAVRAPYKSSGSGGACSGPVSLWRVGVREGSDERKRLELEEVQLAVLRFLYELFTRQERLMVPLLQRCVLVRDALQQVVSCCSSQLSRAAPPVPGGAQAGLGGPAADFKEGEGSLLGSPSSSCELHCGALRPLPPADRQKKVSLSLAGPLRLATVVSAGVWGPGQWRPRRPGQRGLRILALDGGGTRGVLTVALLKEIAAAVGGDLSSAFDIICGTSTGGVLAVLLGLERATASELEALYDALIKEIFVKDAPAVAGARLVMRQAYYDETLWESILLRAFGQARMIDFAADTTTPKVFCLSTNVSTNPARLVIWRNYNYPTAAPAAASPREPSQVEQGTNTAGLGSPFWHSLQHQLLRLLQPVPAAAMGGHNQEASAPAAWGAGRYEGSCCVFVRDALRATTAAPGFFSGKIVGGETVIDGALLANNPSAVAVSEARALYPQVPIEVFVSVGTGQCAAERCTEKMGWDGVFSQLVGAATNTEAVHGLLQDLLPPTVYFRFNPVIGNLPIDETDASKLEGLKRIAQLYANQPENKAAIQRLARILRPPLPLHKRCQGLLHTVRKHAKGAAAFITSSAASFMHRALNHPALTGPFTVGESALFRIIKCCRAETPATNSNTRHNNEVDSSHASTQPSAAAAEESSSSKTDGADGCSGGAPQPGAGTRMGTPATAGVAKGEAIAFPRPAAAGTVPAAGRAAEGSAATGCIAEGSAAAEKECPHTATSAAAAAAGATSEGLLKWESGWGGAGSRRSFFAWLANIPKTGSSRTQQQNKVFDALELLGKRQVSAVPEVDAETLVPLTGVRHVLQGIFQRIQANL</sequence>
<evidence type="ECO:0000256" key="4">
    <source>
        <dbReference type="PROSITE-ProRule" id="PRU01161"/>
    </source>
</evidence>
<evidence type="ECO:0000313" key="8">
    <source>
        <dbReference type="Proteomes" id="UP000030763"/>
    </source>
</evidence>
<dbReference type="Pfam" id="PF01734">
    <property type="entry name" value="Patatin"/>
    <property type="match status" value="1"/>
</dbReference>
<feature type="compositionally biased region" description="Polar residues" evidence="5">
    <location>
        <begin position="308"/>
        <end position="319"/>
    </location>
</feature>
<protein>
    <submittedName>
        <fullName evidence="7">Patatin-like phospholipase domain-containing protein, putative</fullName>
    </submittedName>
</protein>
<feature type="domain" description="PNPLA" evidence="6">
    <location>
        <begin position="1496"/>
        <end position="1750"/>
    </location>
</feature>
<feature type="short sequence motif" description="DGA/G" evidence="4">
    <location>
        <begin position="1737"/>
        <end position="1739"/>
    </location>
</feature>
<feature type="region of interest" description="Disordered" evidence="5">
    <location>
        <begin position="365"/>
        <end position="431"/>
    </location>
</feature>
<feature type="region of interest" description="Disordered" evidence="5">
    <location>
        <begin position="90"/>
        <end position="109"/>
    </location>
</feature>
<feature type="compositionally biased region" description="Low complexity" evidence="5">
    <location>
        <begin position="800"/>
        <end position="814"/>
    </location>
</feature>
<proteinExistence type="predicted"/>
<feature type="region of interest" description="Disordered" evidence="5">
    <location>
        <begin position="262"/>
        <end position="341"/>
    </location>
</feature>
<dbReference type="GO" id="GO:0004620">
    <property type="term" value="F:phospholipase activity"/>
    <property type="evidence" value="ECO:0007669"/>
    <property type="project" value="TreeGrafter"/>
</dbReference>
<keyword evidence="3 4" id="KW-0443">Lipid metabolism</keyword>
<feature type="compositionally biased region" description="Low complexity" evidence="5">
    <location>
        <begin position="332"/>
        <end position="341"/>
    </location>
</feature>
<dbReference type="OMA" id="YDETLWE"/>
<dbReference type="InterPro" id="IPR002641">
    <property type="entry name" value="PNPLA_dom"/>
</dbReference>
<feature type="compositionally biased region" description="Basic and acidic residues" evidence="5">
    <location>
        <begin position="386"/>
        <end position="396"/>
    </location>
</feature>
<dbReference type="Gene3D" id="3.40.1090.10">
    <property type="entry name" value="Cytosolic phospholipase A2 catalytic domain"/>
    <property type="match status" value="1"/>
</dbReference>
<dbReference type="GO" id="GO:0016042">
    <property type="term" value="P:lipid catabolic process"/>
    <property type="evidence" value="ECO:0007669"/>
    <property type="project" value="UniProtKB-UniRule"/>
</dbReference>
<dbReference type="Proteomes" id="UP000030763">
    <property type="component" value="Unassembled WGS sequence"/>
</dbReference>
<keyword evidence="1 4" id="KW-0378">Hydrolase</keyword>
<feature type="compositionally biased region" description="Basic and acidic residues" evidence="5">
    <location>
        <begin position="733"/>
        <end position="745"/>
    </location>
</feature>
<dbReference type="GeneID" id="25337082"/>
<evidence type="ECO:0000256" key="5">
    <source>
        <dbReference type="SAM" id="MobiDB-lite"/>
    </source>
</evidence>
<feature type="compositionally biased region" description="Low complexity" evidence="5">
    <location>
        <begin position="1096"/>
        <end position="1115"/>
    </location>
</feature>
<feature type="compositionally biased region" description="Basic and acidic residues" evidence="5">
    <location>
        <begin position="692"/>
        <end position="703"/>
    </location>
</feature>
<feature type="region of interest" description="Disordered" evidence="5">
    <location>
        <begin position="692"/>
        <end position="771"/>
    </location>
</feature>
<feature type="compositionally biased region" description="Low complexity" evidence="5">
    <location>
        <begin position="1944"/>
        <end position="1961"/>
    </location>
</feature>
<organism evidence="7 8">
    <name type="scientific">Eimeria maxima</name>
    <name type="common">Coccidian parasite</name>
    <dbReference type="NCBI Taxonomy" id="5804"/>
    <lineage>
        <taxon>Eukaryota</taxon>
        <taxon>Sar</taxon>
        <taxon>Alveolata</taxon>
        <taxon>Apicomplexa</taxon>
        <taxon>Conoidasida</taxon>
        <taxon>Coccidia</taxon>
        <taxon>Eucoccidiorida</taxon>
        <taxon>Eimeriorina</taxon>
        <taxon>Eimeriidae</taxon>
        <taxon>Eimeria</taxon>
    </lineage>
</organism>
<evidence type="ECO:0000256" key="3">
    <source>
        <dbReference type="ARBA" id="ARBA00023098"/>
    </source>
</evidence>
<evidence type="ECO:0000313" key="7">
    <source>
        <dbReference type="EMBL" id="CDJ60488.1"/>
    </source>
</evidence>
<dbReference type="PANTHER" id="PTHR24185">
    <property type="entry name" value="CALCIUM-INDEPENDENT PHOSPHOLIPASE A2-GAMMA"/>
    <property type="match status" value="1"/>
</dbReference>
<dbReference type="OrthoDB" id="630895at2759"/>
<feature type="region of interest" description="Disordered" evidence="5">
    <location>
        <begin position="1930"/>
        <end position="1986"/>
    </location>
</feature>
<feature type="region of interest" description="Disordered" evidence="5">
    <location>
        <begin position="635"/>
        <end position="668"/>
    </location>
</feature>
<feature type="compositionally biased region" description="Polar residues" evidence="5">
    <location>
        <begin position="279"/>
        <end position="288"/>
    </location>
</feature>
<dbReference type="GO" id="GO:0006631">
    <property type="term" value="P:fatty acid metabolic process"/>
    <property type="evidence" value="ECO:0007669"/>
    <property type="project" value="TreeGrafter"/>
</dbReference>
<dbReference type="GO" id="GO:0016020">
    <property type="term" value="C:membrane"/>
    <property type="evidence" value="ECO:0007669"/>
    <property type="project" value="TreeGrafter"/>
</dbReference>
<keyword evidence="8" id="KW-1185">Reference proteome</keyword>
<reference evidence="7" key="1">
    <citation type="submission" date="2013-10" db="EMBL/GenBank/DDBJ databases">
        <title>Genomic analysis of the causative agents of coccidiosis in chickens.</title>
        <authorList>
            <person name="Reid A.J."/>
            <person name="Blake D."/>
            <person name="Billington K."/>
            <person name="Browne H."/>
            <person name="Dunn M."/>
            <person name="Hung S."/>
            <person name="Kawahara F."/>
            <person name="Miranda-Saavedra D."/>
            <person name="Mourier T."/>
            <person name="Nagra H."/>
            <person name="Otto T.D."/>
            <person name="Rawlings N."/>
            <person name="Sanchez A."/>
            <person name="Sanders M."/>
            <person name="Subramaniam C."/>
            <person name="Tay Y."/>
            <person name="Dear P."/>
            <person name="Doerig C."/>
            <person name="Gruber A."/>
            <person name="Parkinson J."/>
            <person name="Shirley M."/>
            <person name="Wan K.L."/>
            <person name="Berriman M."/>
            <person name="Tomley F."/>
            <person name="Pain A."/>
        </authorList>
    </citation>
    <scope>NUCLEOTIDE SEQUENCE [LARGE SCALE GENOMIC DNA]</scope>
    <source>
        <strain evidence="7">Weybridge</strain>
    </source>
</reference>
<reference evidence="7" key="2">
    <citation type="submission" date="2013-10" db="EMBL/GenBank/DDBJ databases">
        <authorList>
            <person name="Aslett M."/>
        </authorList>
    </citation>
    <scope>NUCLEOTIDE SEQUENCE [LARGE SCALE GENOMIC DNA]</scope>
    <source>
        <strain evidence="7">Weybridge</strain>
    </source>
</reference>
<feature type="compositionally biased region" description="Basic and acidic residues" evidence="5">
    <location>
        <begin position="289"/>
        <end position="303"/>
    </location>
</feature>
<name>U6MBQ5_EIMMA</name>